<gene>
    <name evidence="1" type="ORF">MON41_19115</name>
</gene>
<comment type="caution">
    <text evidence="1">The sequence shown here is derived from an EMBL/GenBank/DDBJ whole genome shotgun (WGS) entry which is preliminary data.</text>
</comment>
<protein>
    <submittedName>
        <fullName evidence="1">IS5/IS1182 family transposase</fullName>
    </submittedName>
</protein>
<name>A0ABS9W910_9PROT</name>
<evidence type="ECO:0000313" key="2">
    <source>
        <dbReference type="Proteomes" id="UP001201985"/>
    </source>
</evidence>
<evidence type="ECO:0000313" key="1">
    <source>
        <dbReference type="EMBL" id="MCI0755781.1"/>
    </source>
</evidence>
<reference evidence="1 2" key="1">
    <citation type="submission" date="2022-03" db="EMBL/GenBank/DDBJ databases">
        <title>Complete genome analysis of Roseomonas KG 17.1 : a prolific producer of plant growth promoters.</title>
        <authorList>
            <person name="Saadouli I."/>
            <person name="Najjari A."/>
            <person name="Mosbah A."/>
            <person name="Ouzari H.I."/>
        </authorList>
    </citation>
    <scope>NUCLEOTIDE SEQUENCE [LARGE SCALE GENOMIC DNA]</scope>
    <source>
        <strain evidence="1 2">KG17-1</strain>
    </source>
</reference>
<proteinExistence type="predicted"/>
<sequence>SMALPLLGAVTAPRRLIADKAYDAESLRRWLRARRIKAVIPSTATRTKPCPLDQRAYRR</sequence>
<accession>A0ABS9W910</accession>
<organism evidence="1 2">
    <name type="scientific">Teichococcus vastitatis</name>
    <dbReference type="NCBI Taxonomy" id="2307076"/>
    <lineage>
        <taxon>Bacteria</taxon>
        <taxon>Pseudomonadati</taxon>
        <taxon>Pseudomonadota</taxon>
        <taxon>Alphaproteobacteria</taxon>
        <taxon>Acetobacterales</taxon>
        <taxon>Roseomonadaceae</taxon>
        <taxon>Roseomonas</taxon>
    </lineage>
</organism>
<feature type="non-terminal residue" evidence="1">
    <location>
        <position position="1"/>
    </location>
</feature>
<dbReference type="Proteomes" id="UP001201985">
    <property type="component" value="Unassembled WGS sequence"/>
</dbReference>
<dbReference type="EMBL" id="JALBUU010000059">
    <property type="protein sequence ID" value="MCI0755781.1"/>
    <property type="molecule type" value="Genomic_DNA"/>
</dbReference>
<keyword evidence="2" id="KW-1185">Reference proteome</keyword>